<evidence type="ECO:0000256" key="1">
    <source>
        <dbReference type="SAM" id="Phobius"/>
    </source>
</evidence>
<feature type="transmembrane region" description="Helical" evidence="1">
    <location>
        <begin position="61"/>
        <end position="80"/>
    </location>
</feature>
<name>A0A0P6WQN6_9BACI</name>
<keyword evidence="1" id="KW-0812">Transmembrane</keyword>
<dbReference type="Proteomes" id="UP000050398">
    <property type="component" value="Unassembled WGS sequence"/>
</dbReference>
<dbReference type="PATRIC" id="fig|218284.4.peg.1229"/>
<evidence type="ECO:0000313" key="2">
    <source>
        <dbReference type="EMBL" id="KPL58681.1"/>
    </source>
</evidence>
<reference evidence="2 3" key="1">
    <citation type="submission" date="2015-08" db="EMBL/GenBank/DDBJ databases">
        <title>Draft Genome Sequence of Bacillus vietnamensis UCD-SED5.</title>
        <authorList>
            <person name="Lee R.D."/>
            <person name="Jospin G."/>
            <person name="Lang J.M."/>
            <person name="Coil D.A."/>
            <person name="Eisen J.A."/>
        </authorList>
    </citation>
    <scope>NUCLEOTIDE SEQUENCE [LARGE SCALE GENOMIC DNA]</scope>
    <source>
        <strain evidence="2 3">UCD-SED5</strain>
    </source>
</reference>
<proteinExistence type="predicted"/>
<feature type="transmembrane region" description="Helical" evidence="1">
    <location>
        <begin position="36"/>
        <end position="54"/>
    </location>
</feature>
<comment type="caution">
    <text evidence="2">The sequence shown here is derived from an EMBL/GenBank/DDBJ whole genome shotgun (WGS) entry which is preliminary data.</text>
</comment>
<accession>A0A0P6WQN6</accession>
<keyword evidence="1" id="KW-0472">Membrane</keyword>
<evidence type="ECO:0000313" key="3">
    <source>
        <dbReference type="Proteomes" id="UP000050398"/>
    </source>
</evidence>
<gene>
    <name evidence="2" type="ORF">AM506_15210</name>
</gene>
<keyword evidence="1" id="KW-1133">Transmembrane helix</keyword>
<dbReference type="AlphaFoldDB" id="A0A0P6WQN6"/>
<sequence length="84" mass="9557">MEDNQAGKIFLVVSLLLFFLGGVVSVYTGFQPSSEHSIWVPLIILTTNVMYVVINMKESRRYYTIGHSIIAFSVLIYILIPYLI</sequence>
<feature type="transmembrane region" description="Helical" evidence="1">
    <location>
        <begin position="9"/>
        <end position="30"/>
    </location>
</feature>
<protein>
    <recommendedName>
        <fullName evidence="4">Transmembrane protein 220</fullName>
    </recommendedName>
</protein>
<dbReference type="EMBL" id="LIXZ01000013">
    <property type="protein sequence ID" value="KPL58681.1"/>
    <property type="molecule type" value="Genomic_DNA"/>
</dbReference>
<evidence type="ECO:0008006" key="4">
    <source>
        <dbReference type="Google" id="ProtNLM"/>
    </source>
</evidence>
<organism evidence="2 3">
    <name type="scientific">Rossellomorea vietnamensis</name>
    <dbReference type="NCBI Taxonomy" id="218284"/>
    <lineage>
        <taxon>Bacteria</taxon>
        <taxon>Bacillati</taxon>
        <taxon>Bacillota</taxon>
        <taxon>Bacilli</taxon>
        <taxon>Bacillales</taxon>
        <taxon>Bacillaceae</taxon>
        <taxon>Rossellomorea</taxon>
    </lineage>
</organism>